<sequence length="126" mass="13941">MSNTATDQPCREIFSMLAYRWDIIAALALVEGREPNATIGVADATRWLPLIVINQAHAATVDLNKPVLVVAVHDPKKPDDPFAGYLTIDGWHRIYRAAQEDVATLPAHLLTTEEEKQIRLSGGDIR</sequence>
<dbReference type="Proteomes" id="UP000294543">
    <property type="component" value="Unassembled WGS sequence"/>
</dbReference>
<name>A0A4V2YCF7_9ACTN</name>
<dbReference type="AlphaFoldDB" id="A0A4V2YCF7"/>
<evidence type="ECO:0000313" key="2">
    <source>
        <dbReference type="Proteomes" id="UP000294543"/>
    </source>
</evidence>
<proteinExistence type="predicted"/>
<keyword evidence="2" id="KW-1185">Reference proteome</keyword>
<reference evidence="1 2" key="1">
    <citation type="submission" date="2019-03" db="EMBL/GenBank/DDBJ databases">
        <title>Draft genome sequences of novel Actinobacteria.</title>
        <authorList>
            <person name="Sahin N."/>
            <person name="Ay H."/>
            <person name="Saygin H."/>
        </authorList>
    </citation>
    <scope>NUCLEOTIDE SEQUENCE [LARGE SCALE GENOMIC DNA]</scope>
    <source>
        <strain evidence="1 2">KC712</strain>
    </source>
</reference>
<evidence type="ECO:0000313" key="1">
    <source>
        <dbReference type="EMBL" id="TDD11316.1"/>
    </source>
</evidence>
<comment type="caution">
    <text evidence="1">The sequence shown here is derived from an EMBL/GenBank/DDBJ whole genome shotgun (WGS) entry which is preliminary data.</text>
</comment>
<dbReference type="OrthoDB" id="3618883at2"/>
<protein>
    <submittedName>
        <fullName evidence="1">Uncharacterized protein</fullName>
    </submittedName>
</protein>
<accession>A0A4V2YCF7</accession>
<organism evidence="1 2">
    <name type="scientific">Nonomuraea diastatica</name>
    <dbReference type="NCBI Taxonomy" id="1848329"/>
    <lineage>
        <taxon>Bacteria</taxon>
        <taxon>Bacillati</taxon>
        <taxon>Actinomycetota</taxon>
        <taxon>Actinomycetes</taxon>
        <taxon>Streptosporangiales</taxon>
        <taxon>Streptosporangiaceae</taxon>
        <taxon>Nonomuraea</taxon>
    </lineage>
</organism>
<gene>
    <name evidence="1" type="ORF">E1294_45300</name>
</gene>
<dbReference type="RefSeq" id="WP_132517879.1">
    <property type="nucleotide sequence ID" value="NZ_SMKP01000220.1"/>
</dbReference>
<dbReference type="EMBL" id="SMKP01000220">
    <property type="protein sequence ID" value="TDD11316.1"/>
    <property type="molecule type" value="Genomic_DNA"/>
</dbReference>